<dbReference type="InterPro" id="IPR003718">
    <property type="entry name" value="OsmC/Ohr_fam"/>
</dbReference>
<dbReference type="PANTHER" id="PTHR42830">
    <property type="entry name" value="OSMOTICALLY INDUCIBLE FAMILY PROTEIN"/>
    <property type="match status" value="1"/>
</dbReference>
<organism evidence="1 2">
    <name type="scientific">Silvimonas terrae</name>
    <dbReference type="NCBI Taxonomy" id="300266"/>
    <lineage>
        <taxon>Bacteria</taxon>
        <taxon>Pseudomonadati</taxon>
        <taxon>Pseudomonadota</taxon>
        <taxon>Betaproteobacteria</taxon>
        <taxon>Neisseriales</taxon>
        <taxon>Chitinibacteraceae</taxon>
        <taxon>Silvimonas</taxon>
    </lineage>
</organism>
<protein>
    <submittedName>
        <fullName evidence="1">Osmotically inducible protein OsmC</fullName>
    </submittedName>
</protein>
<dbReference type="InterPro" id="IPR019904">
    <property type="entry name" value="Peroxiredoxin_OsmC"/>
</dbReference>
<dbReference type="AlphaFoldDB" id="A0A840RFA3"/>
<dbReference type="GO" id="GO:0006979">
    <property type="term" value="P:response to oxidative stress"/>
    <property type="evidence" value="ECO:0007669"/>
    <property type="project" value="InterPro"/>
</dbReference>
<comment type="caution">
    <text evidence="1">The sequence shown here is derived from an EMBL/GenBank/DDBJ whole genome shotgun (WGS) entry which is preliminary data.</text>
</comment>
<dbReference type="SUPFAM" id="SSF82784">
    <property type="entry name" value="OsmC-like"/>
    <property type="match status" value="1"/>
</dbReference>
<sequence length="141" mass="14582">MQKSGSAQWQGAIKDGIGSISTQSGVLKDAPYGFKARFEGGPGTNPEELIGAAHAGCFSMALSLQLTEAGTIAERINTKATVTLEKDDSGFTITAVHLDVVARIPGATQESFAKAANAAKDGCPVSKLLNANITMDARLES</sequence>
<dbReference type="Pfam" id="PF02566">
    <property type="entry name" value="OsmC"/>
    <property type="match status" value="1"/>
</dbReference>
<dbReference type="EMBL" id="JACHHN010000003">
    <property type="protein sequence ID" value="MBB5191254.1"/>
    <property type="molecule type" value="Genomic_DNA"/>
</dbReference>
<dbReference type="NCBIfam" id="TIGR03562">
    <property type="entry name" value="osmo_induc_OsmC"/>
    <property type="match status" value="1"/>
</dbReference>
<reference evidence="1 2" key="1">
    <citation type="submission" date="2020-08" db="EMBL/GenBank/DDBJ databases">
        <title>Genomic Encyclopedia of Type Strains, Phase IV (KMG-IV): sequencing the most valuable type-strain genomes for metagenomic binning, comparative biology and taxonomic classification.</title>
        <authorList>
            <person name="Goeker M."/>
        </authorList>
    </citation>
    <scope>NUCLEOTIDE SEQUENCE [LARGE SCALE GENOMIC DNA]</scope>
    <source>
        <strain evidence="1 2">DSM 18233</strain>
    </source>
</reference>
<dbReference type="InterPro" id="IPR015946">
    <property type="entry name" value="KH_dom-like_a/b"/>
</dbReference>
<dbReference type="PANTHER" id="PTHR42830:SF1">
    <property type="entry name" value="OSMOTICALLY INDUCIBLE FAMILY PROTEIN"/>
    <property type="match status" value="1"/>
</dbReference>
<proteinExistence type="predicted"/>
<dbReference type="Proteomes" id="UP000543030">
    <property type="component" value="Unassembled WGS sequence"/>
</dbReference>
<evidence type="ECO:0000313" key="1">
    <source>
        <dbReference type="EMBL" id="MBB5191254.1"/>
    </source>
</evidence>
<keyword evidence="2" id="KW-1185">Reference proteome</keyword>
<evidence type="ECO:0000313" key="2">
    <source>
        <dbReference type="Proteomes" id="UP000543030"/>
    </source>
</evidence>
<accession>A0A840RFA3</accession>
<name>A0A840RFA3_9NEIS</name>
<dbReference type="InterPro" id="IPR036102">
    <property type="entry name" value="OsmC/Ohrsf"/>
</dbReference>
<dbReference type="RefSeq" id="WP_184099964.1">
    <property type="nucleotide sequence ID" value="NZ_JACHHN010000003.1"/>
</dbReference>
<dbReference type="GO" id="GO:0004601">
    <property type="term" value="F:peroxidase activity"/>
    <property type="evidence" value="ECO:0007669"/>
    <property type="project" value="InterPro"/>
</dbReference>
<dbReference type="Gene3D" id="3.30.300.20">
    <property type="match status" value="1"/>
</dbReference>
<dbReference type="InterPro" id="IPR052707">
    <property type="entry name" value="OsmC_Ohr_Peroxiredoxin"/>
</dbReference>
<gene>
    <name evidence="1" type="ORF">HNQ50_001977</name>
</gene>